<evidence type="ECO:0000256" key="2">
    <source>
        <dbReference type="ARBA" id="ARBA00023125"/>
    </source>
</evidence>
<feature type="domain" description="HTH tetR-type" evidence="5">
    <location>
        <begin position="30"/>
        <end position="90"/>
    </location>
</feature>
<proteinExistence type="predicted"/>
<dbReference type="OrthoDB" id="4214267at2"/>
<dbReference type="Pfam" id="PF00440">
    <property type="entry name" value="TetR_N"/>
    <property type="match status" value="1"/>
</dbReference>
<evidence type="ECO:0000256" key="4">
    <source>
        <dbReference type="PROSITE-ProRule" id="PRU00335"/>
    </source>
</evidence>
<dbReference type="InterPro" id="IPR041347">
    <property type="entry name" value="MftR_C"/>
</dbReference>
<dbReference type="PANTHER" id="PTHR30055:SF238">
    <property type="entry name" value="MYCOFACTOCIN BIOSYNTHESIS TRANSCRIPTIONAL REGULATOR MFTR-RELATED"/>
    <property type="match status" value="1"/>
</dbReference>
<dbReference type="GO" id="GO:0000976">
    <property type="term" value="F:transcription cis-regulatory region binding"/>
    <property type="evidence" value="ECO:0007669"/>
    <property type="project" value="TreeGrafter"/>
</dbReference>
<dbReference type="InterPro" id="IPR001647">
    <property type="entry name" value="HTH_TetR"/>
</dbReference>
<dbReference type="InterPro" id="IPR050109">
    <property type="entry name" value="HTH-type_TetR-like_transc_reg"/>
</dbReference>
<reference evidence="6 7" key="1">
    <citation type="submission" date="2018-11" db="EMBL/GenBank/DDBJ databases">
        <title>YIM 102482-1 draft genome.</title>
        <authorList>
            <person name="Li G."/>
            <person name="Jiang Y."/>
        </authorList>
    </citation>
    <scope>NUCLEOTIDE SEQUENCE [LARGE SCALE GENOMIC DNA]</scope>
    <source>
        <strain evidence="6 7">YIM 102482-1</strain>
    </source>
</reference>
<keyword evidence="3" id="KW-0804">Transcription</keyword>
<dbReference type="EMBL" id="RQVS01000030">
    <property type="protein sequence ID" value="RRJ85534.1"/>
    <property type="molecule type" value="Genomic_DNA"/>
</dbReference>
<dbReference type="InterPro" id="IPR009057">
    <property type="entry name" value="Homeodomain-like_sf"/>
</dbReference>
<dbReference type="Gene3D" id="1.10.10.60">
    <property type="entry name" value="Homeodomain-like"/>
    <property type="match status" value="1"/>
</dbReference>
<keyword evidence="7" id="KW-1185">Reference proteome</keyword>
<evidence type="ECO:0000256" key="3">
    <source>
        <dbReference type="ARBA" id="ARBA00023163"/>
    </source>
</evidence>
<dbReference type="Proteomes" id="UP000274391">
    <property type="component" value="Unassembled WGS sequence"/>
</dbReference>
<dbReference type="GO" id="GO:0003700">
    <property type="term" value="F:DNA-binding transcription factor activity"/>
    <property type="evidence" value="ECO:0007669"/>
    <property type="project" value="TreeGrafter"/>
</dbReference>
<dbReference type="Pfam" id="PF17754">
    <property type="entry name" value="TetR_C_14"/>
    <property type="match status" value="1"/>
</dbReference>
<evidence type="ECO:0000313" key="6">
    <source>
        <dbReference type="EMBL" id="RRJ85534.1"/>
    </source>
</evidence>
<evidence type="ECO:0000259" key="5">
    <source>
        <dbReference type="PROSITE" id="PS50977"/>
    </source>
</evidence>
<dbReference type="AlphaFoldDB" id="A0A3P3VSV4"/>
<dbReference type="PROSITE" id="PS50977">
    <property type="entry name" value="HTH_TETR_2"/>
    <property type="match status" value="1"/>
</dbReference>
<dbReference type="PANTHER" id="PTHR30055">
    <property type="entry name" value="HTH-TYPE TRANSCRIPTIONAL REGULATOR RUTR"/>
    <property type="match status" value="1"/>
</dbReference>
<sequence>MTEYDITSLSTSGYCERMEKQGARKGRPPKAEPEALRAQLLDLIALVGYENASMGSLAESVGMSVRTLHRYFPTKADIVWGGIDVSIDALTAELNAAAGSSPIIDAVAHAITNVFARNAEDLKTMRARLRLIALSPELRTNRSSTFEGWRHAVVHFVATRRGEPARALIPVTAGAAIHMAIMEALTWWGLQEEPLDPADCITRALHGLSNINDR</sequence>
<evidence type="ECO:0000256" key="1">
    <source>
        <dbReference type="ARBA" id="ARBA00023015"/>
    </source>
</evidence>
<protein>
    <submittedName>
        <fullName evidence="6">TetR family transcriptional regulator</fullName>
    </submittedName>
</protein>
<gene>
    <name evidence="6" type="ORF">EG850_13085</name>
</gene>
<keyword evidence="2 4" id="KW-0238">DNA-binding</keyword>
<name>A0A3P3VSV4_9MICO</name>
<dbReference type="Gene3D" id="1.10.357.10">
    <property type="entry name" value="Tetracycline Repressor, domain 2"/>
    <property type="match status" value="1"/>
</dbReference>
<comment type="caution">
    <text evidence="6">The sequence shown here is derived from an EMBL/GenBank/DDBJ whole genome shotgun (WGS) entry which is preliminary data.</text>
</comment>
<feature type="DNA-binding region" description="H-T-H motif" evidence="4">
    <location>
        <begin position="53"/>
        <end position="72"/>
    </location>
</feature>
<organism evidence="6 7">
    <name type="scientific">Gulosibacter macacae</name>
    <dbReference type="NCBI Taxonomy" id="2488791"/>
    <lineage>
        <taxon>Bacteria</taxon>
        <taxon>Bacillati</taxon>
        <taxon>Actinomycetota</taxon>
        <taxon>Actinomycetes</taxon>
        <taxon>Micrococcales</taxon>
        <taxon>Microbacteriaceae</taxon>
        <taxon>Gulosibacter</taxon>
    </lineage>
</organism>
<dbReference type="SUPFAM" id="SSF46689">
    <property type="entry name" value="Homeodomain-like"/>
    <property type="match status" value="1"/>
</dbReference>
<accession>A0A3P3VSV4</accession>
<evidence type="ECO:0000313" key="7">
    <source>
        <dbReference type="Proteomes" id="UP000274391"/>
    </source>
</evidence>
<keyword evidence="1" id="KW-0805">Transcription regulation</keyword>